<protein>
    <recommendedName>
        <fullName evidence="5">Tranposon-transfer assisting protein</fullName>
    </recommendedName>
</protein>
<accession>A0A173TH11</accession>
<evidence type="ECO:0000313" key="3">
    <source>
        <dbReference type="Proteomes" id="UP000095649"/>
    </source>
</evidence>
<dbReference type="InterPro" id="IPR041965">
    <property type="entry name" value="TTRAP_sf"/>
</dbReference>
<dbReference type="Proteomes" id="UP000221015">
    <property type="component" value="Unassembled WGS sequence"/>
</dbReference>
<dbReference type="Gene3D" id="1.10.10.1850">
    <property type="entry name" value="Sporulation protein-like"/>
    <property type="match status" value="1"/>
</dbReference>
<reference evidence="2" key="3">
    <citation type="submission" date="2017-07" db="EMBL/GenBank/DDBJ databases">
        <authorList>
            <person name="Sun Z.S."/>
            <person name="Albrecht U."/>
            <person name="Echele G."/>
            <person name="Lee C.C."/>
        </authorList>
    </citation>
    <scope>NUCLEOTIDE SEQUENCE</scope>
    <source>
        <strain evidence="2">CNCM I 4542</strain>
    </source>
</reference>
<reference evidence="2 4" key="2">
    <citation type="journal article" date="2017" name="Front. Microbiol.">
        <title>New Insights into the Diversity of the Genus Faecalibacterium.</title>
        <authorList>
            <person name="Benevides L."/>
            <person name="Burman S."/>
            <person name="Martin R."/>
            <person name="Robert V."/>
            <person name="Thomas M."/>
            <person name="Miquel S."/>
            <person name="Chain F."/>
            <person name="Sokol H."/>
            <person name="Bermudez-Humaran L.G."/>
            <person name="Morrison M."/>
            <person name="Langella P."/>
            <person name="Azevedo V.A."/>
            <person name="Chatel J.M."/>
            <person name="Soares S."/>
        </authorList>
    </citation>
    <scope>NUCLEOTIDE SEQUENCE [LARGE SCALE GENOMIC DNA]</scope>
    <source>
        <strain evidence="2 4">CNCM I 4542</strain>
    </source>
</reference>
<dbReference type="InterPro" id="IPR025468">
    <property type="entry name" value="TTRAP"/>
</dbReference>
<evidence type="ECO:0000313" key="4">
    <source>
        <dbReference type="Proteomes" id="UP000221015"/>
    </source>
</evidence>
<evidence type="ECO:0008006" key="5">
    <source>
        <dbReference type="Google" id="ProtNLM"/>
    </source>
</evidence>
<dbReference type="EMBL" id="NMTS02000063">
    <property type="protein sequence ID" value="PLK28915.1"/>
    <property type="molecule type" value="Genomic_DNA"/>
</dbReference>
<name>A0A173TH11_9FIRM</name>
<reference evidence="1 3" key="1">
    <citation type="submission" date="2015-09" db="EMBL/GenBank/DDBJ databases">
        <authorList>
            <consortium name="Pathogen Informatics"/>
        </authorList>
    </citation>
    <scope>NUCLEOTIDE SEQUENCE [LARGE SCALE GENOMIC DNA]</scope>
    <source>
        <strain evidence="1 3">2789STDY5834970</strain>
    </source>
</reference>
<dbReference type="Pfam" id="PF14203">
    <property type="entry name" value="TTRAP"/>
    <property type="match status" value="1"/>
</dbReference>
<organism evidence="1 3">
    <name type="scientific">Faecalibacterium prausnitzii</name>
    <dbReference type="NCBI Taxonomy" id="853"/>
    <lineage>
        <taxon>Bacteria</taxon>
        <taxon>Bacillati</taxon>
        <taxon>Bacillota</taxon>
        <taxon>Clostridia</taxon>
        <taxon>Eubacteriales</taxon>
        <taxon>Oscillospiraceae</taxon>
        <taxon>Faecalibacterium</taxon>
    </lineage>
</organism>
<dbReference type="AlphaFoldDB" id="A0A173TH11"/>
<gene>
    <name evidence="2" type="ORF">CGS50_010345</name>
    <name evidence="1" type="ORF">ERS852582_01548</name>
</gene>
<proteinExistence type="predicted"/>
<dbReference type="EMBL" id="CYXN01000010">
    <property type="protein sequence ID" value="CUN01399.1"/>
    <property type="molecule type" value="Genomic_DNA"/>
</dbReference>
<sequence length="67" mass="7970">MNFNHEELMLMMLYNTGTRLGLVQELRLMQCYLMPDETALRELSENVIDKLKLLTDEQFAEIEFPMD</sequence>
<dbReference type="Proteomes" id="UP000095649">
    <property type="component" value="Unassembled WGS sequence"/>
</dbReference>
<evidence type="ECO:0000313" key="1">
    <source>
        <dbReference type="EMBL" id="CUN01399.1"/>
    </source>
</evidence>
<dbReference type="OrthoDB" id="9812392at2"/>
<dbReference type="RefSeq" id="WP_055186016.1">
    <property type="nucleotide sequence ID" value="NZ_CABVEO010000004.1"/>
</dbReference>
<evidence type="ECO:0000313" key="2">
    <source>
        <dbReference type="EMBL" id="PLK28915.1"/>
    </source>
</evidence>